<organism evidence="2 3">
    <name type="scientific">Streblomastix strix</name>
    <dbReference type="NCBI Taxonomy" id="222440"/>
    <lineage>
        <taxon>Eukaryota</taxon>
        <taxon>Metamonada</taxon>
        <taxon>Preaxostyla</taxon>
        <taxon>Oxymonadida</taxon>
        <taxon>Streblomastigidae</taxon>
        <taxon>Streblomastix</taxon>
    </lineage>
</organism>
<comment type="caution">
    <text evidence="2">The sequence shown here is derived from an EMBL/GenBank/DDBJ whole genome shotgun (WGS) entry which is preliminary data.</text>
</comment>
<gene>
    <name evidence="2" type="ORF">EZS28_030966</name>
</gene>
<feature type="compositionally biased region" description="Polar residues" evidence="1">
    <location>
        <begin position="284"/>
        <end position="298"/>
    </location>
</feature>
<reference evidence="2 3" key="1">
    <citation type="submission" date="2019-03" db="EMBL/GenBank/DDBJ databases">
        <title>Single cell metagenomics reveals metabolic interactions within the superorganism composed of flagellate Streblomastix strix and complex community of Bacteroidetes bacteria on its surface.</title>
        <authorList>
            <person name="Treitli S.C."/>
            <person name="Kolisko M."/>
            <person name="Husnik F."/>
            <person name="Keeling P."/>
            <person name="Hampl V."/>
        </authorList>
    </citation>
    <scope>NUCLEOTIDE SEQUENCE [LARGE SCALE GENOMIC DNA]</scope>
    <source>
        <strain evidence="2">ST1C</strain>
    </source>
</reference>
<sequence length="346" mass="38333">MNAGDQQVPQPDLPNNQPQIVGNLPQALVQALAAQINPEDALAQLQQLEAQGVASSQDKVVNERLTVATKIMEQYYGKKVDELDPTGERATKRQRQRLEEIEDDCLGLEINKKSAKEKAGHLDLEFEADQCKLAVSAQRASAAALHSMALEDYKSATMWTLQAHHIARIIAGDNQARREAALADDKYKDLLSSKSSALEVFGEDSRKKIIDFAKTQKLLAEPAKQVQQTAVPSTSTSVAQTIQQTPLTVAQVQTPIFAQPILPSFQQQQILPNLQQQPIFPSYSFPNNQSQFSNTGQFPNFYPSGRAYKRNKRGGFSSWGNNQIQQQQPQQQQATSQQQQPPATQT</sequence>
<feature type="region of interest" description="Disordered" evidence="1">
    <location>
        <begin position="1"/>
        <end position="20"/>
    </location>
</feature>
<dbReference type="EMBL" id="SNRW01012691">
    <property type="protein sequence ID" value="KAA6373508.1"/>
    <property type="molecule type" value="Genomic_DNA"/>
</dbReference>
<evidence type="ECO:0000313" key="3">
    <source>
        <dbReference type="Proteomes" id="UP000324800"/>
    </source>
</evidence>
<dbReference type="AlphaFoldDB" id="A0A5J4USW2"/>
<accession>A0A5J4USW2</accession>
<dbReference type="Proteomes" id="UP000324800">
    <property type="component" value="Unassembled WGS sequence"/>
</dbReference>
<feature type="region of interest" description="Disordered" evidence="1">
    <location>
        <begin position="282"/>
        <end position="346"/>
    </location>
</feature>
<name>A0A5J4USW2_9EUKA</name>
<evidence type="ECO:0000256" key="1">
    <source>
        <dbReference type="SAM" id="MobiDB-lite"/>
    </source>
</evidence>
<protein>
    <submittedName>
        <fullName evidence="2">Uncharacterized protein</fullName>
    </submittedName>
</protein>
<proteinExistence type="predicted"/>
<feature type="compositionally biased region" description="Low complexity" evidence="1">
    <location>
        <begin position="323"/>
        <end position="346"/>
    </location>
</feature>
<evidence type="ECO:0000313" key="2">
    <source>
        <dbReference type="EMBL" id="KAA6373508.1"/>
    </source>
</evidence>